<gene>
    <name evidence="8" type="ORF">J2S69_003110</name>
    <name evidence="7" type="ORF">O2L01_04210</name>
</gene>
<reference evidence="8 10" key="2">
    <citation type="submission" date="2023-07" db="EMBL/GenBank/DDBJ databases">
        <title>Sequencing the genomes of 1000 actinobacteria strains.</title>
        <authorList>
            <person name="Klenk H.-P."/>
        </authorList>
    </citation>
    <scope>NUCLEOTIDE SEQUENCE [LARGE SCALE GENOMIC DNA]</scope>
    <source>
        <strain evidence="8 10">DSM 44724</strain>
    </source>
</reference>
<dbReference type="Proteomes" id="UP001145799">
    <property type="component" value="Unassembled WGS sequence"/>
</dbReference>
<keyword evidence="2 4" id="KW-0238">DNA-binding</keyword>
<evidence type="ECO:0000313" key="7">
    <source>
        <dbReference type="EMBL" id="MDA1384179.1"/>
    </source>
</evidence>
<organism evidence="7 9">
    <name type="scientific">Glycomyces lechevalierae</name>
    <dbReference type="NCBI Taxonomy" id="256034"/>
    <lineage>
        <taxon>Bacteria</taxon>
        <taxon>Bacillati</taxon>
        <taxon>Actinomycetota</taxon>
        <taxon>Actinomycetes</taxon>
        <taxon>Glycomycetales</taxon>
        <taxon>Glycomycetaceae</taxon>
        <taxon>Glycomyces</taxon>
    </lineage>
</organism>
<evidence type="ECO:0000313" key="10">
    <source>
        <dbReference type="Proteomes" id="UP001183604"/>
    </source>
</evidence>
<dbReference type="GO" id="GO:0003700">
    <property type="term" value="F:DNA-binding transcription factor activity"/>
    <property type="evidence" value="ECO:0007669"/>
    <property type="project" value="TreeGrafter"/>
</dbReference>
<dbReference type="PROSITE" id="PS50977">
    <property type="entry name" value="HTH_TETR_2"/>
    <property type="match status" value="1"/>
</dbReference>
<protein>
    <submittedName>
        <fullName evidence="7 8">AcrR family transcriptional regulator</fullName>
    </submittedName>
</protein>
<evidence type="ECO:0000313" key="9">
    <source>
        <dbReference type="Proteomes" id="UP001145799"/>
    </source>
</evidence>
<dbReference type="PANTHER" id="PTHR30055:SF148">
    <property type="entry name" value="TETR-FAMILY TRANSCRIPTIONAL REGULATOR"/>
    <property type="match status" value="1"/>
</dbReference>
<evidence type="ECO:0000256" key="1">
    <source>
        <dbReference type="ARBA" id="ARBA00023015"/>
    </source>
</evidence>
<dbReference type="GO" id="GO:0000976">
    <property type="term" value="F:transcription cis-regulatory region binding"/>
    <property type="evidence" value="ECO:0007669"/>
    <property type="project" value="TreeGrafter"/>
</dbReference>
<dbReference type="Proteomes" id="UP001183604">
    <property type="component" value="Unassembled WGS sequence"/>
</dbReference>
<dbReference type="SUPFAM" id="SSF48498">
    <property type="entry name" value="Tetracyclin repressor-like, C-terminal domain"/>
    <property type="match status" value="1"/>
</dbReference>
<dbReference type="Gene3D" id="1.10.357.10">
    <property type="entry name" value="Tetracycline Repressor, domain 2"/>
    <property type="match status" value="1"/>
</dbReference>
<dbReference type="EMBL" id="JAPZVQ010000002">
    <property type="protein sequence ID" value="MDA1384179.1"/>
    <property type="molecule type" value="Genomic_DNA"/>
</dbReference>
<keyword evidence="3" id="KW-0804">Transcription</keyword>
<feature type="DNA-binding region" description="H-T-H motif" evidence="4">
    <location>
        <begin position="45"/>
        <end position="64"/>
    </location>
</feature>
<evidence type="ECO:0000256" key="3">
    <source>
        <dbReference type="ARBA" id="ARBA00023163"/>
    </source>
</evidence>
<dbReference type="InterPro" id="IPR050109">
    <property type="entry name" value="HTH-type_TetR-like_transc_reg"/>
</dbReference>
<feature type="domain" description="HTH tetR-type" evidence="6">
    <location>
        <begin position="22"/>
        <end position="82"/>
    </location>
</feature>
<dbReference type="PANTHER" id="PTHR30055">
    <property type="entry name" value="HTH-TYPE TRANSCRIPTIONAL REGULATOR RUTR"/>
    <property type="match status" value="1"/>
</dbReference>
<dbReference type="AlphaFoldDB" id="A0A9X3STU8"/>
<dbReference type="Pfam" id="PF00440">
    <property type="entry name" value="TetR_N"/>
    <property type="match status" value="1"/>
</dbReference>
<feature type="region of interest" description="Disordered" evidence="5">
    <location>
        <begin position="1"/>
        <end position="22"/>
    </location>
</feature>
<dbReference type="InterPro" id="IPR009057">
    <property type="entry name" value="Homeodomain-like_sf"/>
</dbReference>
<evidence type="ECO:0000259" key="6">
    <source>
        <dbReference type="PROSITE" id="PS50977"/>
    </source>
</evidence>
<dbReference type="SUPFAM" id="SSF46689">
    <property type="entry name" value="Homeodomain-like"/>
    <property type="match status" value="1"/>
</dbReference>
<comment type="caution">
    <text evidence="7">The sequence shown here is derived from an EMBL/GenBank/DDBJ whole genome shotgun (WGS) entry which is preliminary data.</text>
</comment>
<evidence type="ECO:0000256" key="5">
    <source>
        <dbReference type="SAM" id="MobiDB-lite"/>
    </source>
</evidence>
<evidence type="ECO:0000256" key="4">
    <source>
        <dbReference type="PROSITE-ProRule" id="PRU00335"/>
    </source>
</evidence>
<reference evidence="7" key="1">
    <citation type="submission" date="2022-12" db="EMBL/GenBank/DDBJ databases">
        <title>Gycomyces niveus sp.nov., a novel actinomycete isolated from soil in Shouguang.</title>
        <authorList>
            <person name="Yang X."/>
        </authorList>
    </citation>
    <scope>NUCLEOTIDE SEQUENCE</scope>
    <source>
        <strain evidence="7">DSM 44724</strain>
    </source>
</reference>
<evidence type="ECO:0000313" key="8">
    <source>
        <dbReference type="EMBL" id="MDR7339391.1"/>
    </source>
</evidence>
<sequence length="215" mass="23637">MPTANREPTHGGDRTHGRPRDERIDAAVKTAVLAILNDKGYRALTMEEVAARAGTSKPALRRRWRSLQHIAVDALLDAAGSAPTPDTGCTRCDLVEGVGTLSRAFTGALVGRRVLPGLIADLAQDPELESEFFERFFHPRRATTADALRRGIERGDLRPDADIDLLLDMLGSTFYYRALFGHLPVNRQLAEDVVDMVLAGVATEAWRSEHCDPPR</sequence>
<name>A0A9X3STU8_9ACTN</name>
<proteinExistence type="predicted"/>
<evidence type="ECO:0000256" key="2">
    <source>
        <dbReference type="ARBA" id="ARBA00023125"/>
    </source>
</evidence>
<feature type="compositionally biased region" description="Basic and acidic residues" evidence="5">
    <location>
        <begin position="7"/>
        <end position="22"/>
    </location>
</feature>
<dbReference type="InterPro" id="IPR001647">
    <property type="entry name" value="HTH_TetR"/>
</dbReference>
<dbReference type="InterPro" id="IPR036271">
    <property type="entry name" value="Tet_transcr_reg_TetR-rel_C_sf"/>
</dbReference>
<dbReference type="EMBL" id="JAVDYD010000001">
    <property type="protein sequence ID" value="MDR7339391.1"/>
    <property type="molecule type" value="Genomic_DNA"/>
</dbReference>
<keyword evidence="10" id="KW-1185">Reference proteome</keyword>
<dbReference type="InterPro" id="IPR011075">
    <property type="entry name" value="TetR_C"/>
</dbReference>
<dbReference type="Pfam" id="PF16859">
    <property type="entry name" value="TetR_C_11"/>
    <property type="match status" value="1"/>
</dbReference>
<dbReference type="Gene3D" id="1.10.10.60">
    <property type="entry name" value="Homeodomain-like"/>
    <property type="match status" value="1"/>
</dbReference>
<dbReference type="RefSeq" id="WP_270120606.1">
    <property type="nucleotide sequence ID" value="NZ_BAAAOM010000004.1"/>
</dbReference>
<keyword evidence="1" id="KW-0805">Transcription regulation</keyword>
<accession>A0A9X3STU8</accession>